<gene>
    <name evidence="2" type="ORF">UT41_C0002G0160</name>
</gene>
<keyword evidence="1" id="KW-1133">Transmembrane helix</keyword>
<comment type="caution">
    <text evidence="2">The sequence shown here is derived from an EMBL/GenBank/DDBJ whole genome shotgun (WGS) entry which is preliminary data.</text>
</comment>
<evidence type="ECO:0000313" key="3">
    <source>
        <dbReference type="Proteomes" id="UP000034665"/>
    </source>
</evidence>
<feature type="transmembrane region" description="Helical" evidence="1">
    <location>
        <begin position="12"/>
        <end position="34"/>
    </location>
</feature>
<dbReference type="EMBL" id="LBWR01000002">
    <property type="protein sequence ID" value="KKR12386.1"/>
    <property type="molecule type" value="Genomic_DNA"/>
</dbReference>
<dbReference type="Proteomes" id="UP000034665">
    <property type="component" value="Unassembled WGS sequence"/>
</dbReference>
<evidence type="ECO:0000313" key="2">
    <source>
        <dbReference type="EMBL" id="KKR12386.1"/>
    </source>
</evidence>
<name>A0A0G0NHT7_9BACT</name>
<reference evidence="2 3" key="1">
    <citation type="journal article" date="2015" name="Nature">
        <title>rRNA introns, odd ribosomes, and small enigmatic genomes across a large radiation of phyla.</title>
        <authorList>
            <person name="Brown C.T."/>
            <person name="Hug L.A."/>
            <person name="Thomas B.C."/>
            <person name="Sharon I."/>
            <person name="Castelle C.J."/>
            <person name="Singh A."/>
            <person name="Wilkins M.J."/>
            <person name="Williams K.H."/>
            <person name="Banfield J.F."/>
        </authorList>
    </citation>
    <scope>NUCLEOTIDE SEQUENCE [LARGE SCALE GENOMIC DNA]</scope>
</reference>
<organism evidence="2 3">
    <name type="scientific">Candidatus Wolfebacteria bacterium GW2011_GWC2_39_22</name>
    <dbReference type="NCBI Taxonomy" id="1619013"/>
    <lineage>
        <taxon>Bacteria</taxon>
        <taxon>Candidatus Wolfeibacteriota</taxon>
    </lineage>
</organism>
<proteinExistence type="predicted"/>
<keyword evidence="1" id="KW-0472">Membrane</keyword>
<keyword evidence="1" id="KW-0812">Transmembrane</keyword>
<sequence>MKSAEVKTWRIIGLVILFSGSGILAGIGMGIGFIQEYSIIIFYAMFAVSMAVGIAIAVRANLKGSKKPLKNRAAEAKEVEFQRREALRDEFLPIAHSMLTHVAAENFERTKRRASVVAEDVQAVTVQRIEDSIIAYSKDDLGPDTVLSGVHGRPVLLMSVRPEEEEGRGIEVFLGGYENDPMFFSIYHRWDALKVATEYLEKFDLLET</sequence>
<protein>
    <submittedName>
        <fullName evidence="2">Uncharacterized protein</fullName>
    </submittedName>
</protein>
<accession>A0A0G0NHT7</accession>
<evidence type="ECO:0000256" key="1">
    <source>
        <dbReference type="SAM" id="Phobius"/>
    </source>
</evidence>
<feature type="transmembrane region" description="Helical" evidence="1">
    <location>
        <begin position="40"/>
        <end position="62"/>
    </location>
</feature>
<dbReference type="AlphaFoldDB" id="A0A0G0NHT7"/>